<dbReference type="EMBL" id="ARXR01000022">
    <property type="protein sequence ID" value="MBF5053802.1"/>
    <property type="molecule type" value="Genomic_DNA"/>
</dbReference>
<feature type="transmembrane region" description="Helical" evidence="2">
    <location>
        <begin position="185"/>
        <end position="205"/>
    </location>
</feature>
<proteinExistence type="predicted"/>
<organism evidence="3 4">
    <name type="scientific">Alloalcanivorax venustensis ISO4</name>
    <dbReference type="NCBI Taxonomy" id="1177184"/>
    <lineage>
        <taxon>Bacteria</taxon>
        <taxon>Pseudomonadati</taxon>
        <taxon>Pseudomonadota</taxon>
        <taxon>Gammaproteobacteria</taxon>
        <taxon>Oceanospirillales</taxon>
        <taxon>Alcanivoracaceae</taxon>
        <taxon>Alloalcanivorax</taxon>
    </lineage>
</organism>
<dbReference type="InterPro" id="IPR005625">
    <property type="entry name" value="PepSY-ass_TM"/>
</dbReference>
<dbReference type="PANTHER" id="PTHR34219">
    <property type="entry name" value="IRON-REGULATED INNER MEMBRANE PROTEIN-RELATED"/>
    <property type="match status" value="1"/>
</dbReference>
<feature type="transmembrane region" description="Helical" evidence="2">
    <location>
        <begin position="135"/>
        <end position="156"/>
    </location>
</feature>
<evidence type="ECO:0000313" key="4">
    <source>
        <dbReference type="Proteomes" id="UP000644441"/>
    </source>
</evidence>
<evidence type="ECO:0000313" key="3">
    <source>
        <dbReference type="EMBL" id="MBF5053802.1"/>
    </source>
</evidence>
<evidence type="ECO:0000256" key="1">
    <source>
        <dbReference type="SAM" id="MobiDB-lite"/>
    </source>
</evidence>
<feature type="transmembrane region" description="Helical" evidence="2">
    <location>
        <begin position="330"/>
        <end position="351"/>
    </location>
</feature>
<dbReference type="RefSeq" id="WP_194856405.1">
    <property type="nucleotide sequence ID" value="NZ_ARXR01000022.1"/>
</dbReference>
<accession>A0ABS0AI42</accession>
<keyword evidence="2" id="KW-0812">Transmembrane</keyword>
<comment type="caution">
    <text evidence="3">The sequence shown here is derived from an EMBL/GenBank/DDBJ whole genome shotgun (WGS) entry which is preliminary data.</text>
</comment>
<protein>
    <submittedName>
        <fullName evidence="3">PepSY-associated TM helix domain-containing protein</fullName>
    </submittedName>
</protein>
<feature type="region of interest" description="Disordered" evidence="1">
    <location>
        <begin position="68"/>
        <end position="94"/>
    </location>
</feature>
<dbReference type="Proteomes" id="UP000644441">
    <property type="component" value="Unassembled WGS sequence"/>
</dbReference>
<keyword evidence="2" id="KW-0472">Membrane</keyword>
<keyword evidence="2" id="KW-1133">Transmembrane helix</keyword>
<evidence type="ECO:0000256" key="2">
    <source>
        <dbReference type="SAM" id="Phobius"/>
    </source>
</evidence>
<dbReference type="Pfam" id="PF03929">
    <property type="entry name" value="PepSY_TM"/>
    <property type="match status" value="1"/>
</dbReference>
<keyword evidence="4" id="KW-1185">Reference proteome</keyword>
<gene>
    <name evidence="3" type="ORF">ISO4_02404</name>
</gene>
<reference evidence="3 4" key="1">
    <citation type="submission" date="2012-09" db="EMBL/GenBank/DDBJ databases">
        <title>Genome Sequence of alkane-degrading Bacterium Alcanivorax venustensis ISO4.</title>
        <authorList>
            <person name="Lai Q."/>
            <person name="Shao Z."/>
        </authorList>
    </citation>
    <scope>NUCLEOTIDE SEQUENCE [LARGE SCALE GENOMIC DNA]</scope>
    <source>
        <strain evidence="3 4">ISO4</strain>
    </source>
</reference>
<sequence>MLLKLHKYAGLIAGLLLALTGVTGSLLVFHDTLDEWLTPQLRTQPAADPASLSAVLAAAEAALPGKAARRLEPSPGPGRPHTVRFDGPEGAPGPLQVSASPADAEVLAVRQWGAYPTSWVYRLHYTLLAGTTGKYVVGVAGLVLMFFCLSGLYLWWPRKGRWRRALSVRTDKGPFRLNFDLHKAAGVYITPVLLVAAFSGVSLVFHGPVQALVGAALPLEPVPAPTLEARPDTGTRLNVDRIVAAGQSAFPEGALKRVDLPGDAQTPYRLSFNQPGEAWSHHGASRVWVAPRDGAVLATWDPLSVAAGSRFMGWQFPLHNGDALGLTGRWLVFLGGWLPALLFGTGLYLWWRKHQLRRRSRRSR</sequence>
<name>A0ABS0AI42_9GAMM</name>